<accession>A0A2V2NAJ3</accession>
<proteinExistence type="predicted"/>
<dbReference type="PROSITE" id="PS51462">
    <property type="entry name" value="NUDIX"/>
    <property type="match status" value="1"/>
</dbReference>
<dbReference type="SUPFAM" id="SSF55811">
    <property type="entry name" value="Nudix"/>
    <property type="match status" value="1"/>
</dbReference>
<dbReference type="PROSITE" id="PS00893">
    <property type="entry name" value="NUDIX_BOX"/>
    <property type="match status" value="1"/>
</dbReference>
<dbReference type="GeneID" id="97548739"/>
<dbReference type="InterPro" id="IPR020476">
    <property type="entry name" value="Nudix_hydrolase"/>
</dbReference>
<dbReference type="GO" id="GO:0006753">
    <property type="term" value="P:nucleoside phosphate metabolic process"/>
    <property type="evidence" value="ECO:0007669"/>
    <property type="project" value="TreeGrafter"/>
</dbReference>
<comment type="caution">
    <text evidence="4">The sequence shown here is derived from an EMBL/GenBank/DDBJ whole genome shotgun (WGS) entry which is preliminary data.</text>
</comment>
<dbReference type="CDD" id="cd03671">
    <property type="entry name" value="NUDIX_Ap4A_hydrolase_plant_like"/>
    <property type="match status" value="1"/>
</dbReference>
<organism evidence="4 5">
    <name type="scientific">Methanospirillum lacunae</name>
    <dbReference type="NCBI Taxonomy" id="668570"/>
    <lineage>
        <taxon>Archaea</taxon>
        <taxon>Methanobacteriati</taxon>
        <taxon>Methanobacteriota</taxon>
        <taxon>Stenosarchaea group</taxon>
        <taxon>Methanomicrobia</taxon>
        <taxon>Methanomicrobiales</taxon>
        <taxon>Methanospirillaceae</taxon>
        <taxon>Methanospirillum</taxon>
    </lineage>
</organism>
<evidence type="ECO:0000313" key="4">
    <source>
        <dbReference type="EMBL" id="PWR72581.1"/>
    </source>
</evidence>
<dbReference type="OrthoDB" id="40462at2157"/>
<dbReference type="InterPro" id="IPR020084">
    <property type="entry name" value="NUDIX_hydrolase_CS"/>
</dbReference>
<dbReference type="InterPro" id="IPR022927">
    <property type="entry name" value="RppH"/>
</dbReference>
<reference evidence="4 5" key="1">
    <citation type="submission" date="2018-05" db="EMBL/GenBank/DDBJ databases">
        <title>Draft genome of Methanospirillum lacunae Ki8-1.</title>
        <authorList>
            <person name="Dueholm M.S."/>
            <person name="Nielsen P.H."/>
            <person name="Bakmann L.F."/>
            <person name="Otzen D.E."/>
        </authorList>
    </citation>
    <scope>NUCLEOTIDE SEQUENCE [LARGE SCALE GENOMIC DNA]</scope>
    <source>
        <strain evidence="4 5">Ki8-1</strain>
    </source>
</reference>
<sequence>MMHLKHKNKDYRHNVGICLFNQKGLVLVAERRDFRGSWQMPQGGVKAGEEPEDAVFREMKEEIGTDNGRIISKIPGYLCYDFLEPTQYKGQQQEWFALLFLGKDAEINVLKEHKGKESEFVNWRWVPLQETVDLIIPFKKDVYMVVRDAFTPISEALSRGEDVHGVTLIL</sequence>
<dbReference type="AlphaFoldDB" id="A0A2V2NAJ3"/>
<dbReference type="InterPro" id="IPR000086">
    <property type="entry name" value="NUDIX_hydrolase_dom"/>
</dbReference>
<keyword evidence="2 4" id="KW-0378">Hydrolase</keyword>
<dbReference type="GO" id="GO:0019693">
    <property type="term" value="P:ribose phosphate metabolic process"/>
    <property type="evidence" value="ECO:0007669"/>
    <property type="project" value="TreeGrafter"/>
</dbReference>
<dbReference type="PRINTS" id="PR00502">
    <property type="entry name" value="NUDIXFAMILY"/>
</dbReference>
<evidence type="ECO:0000259" key="3">
    <source>
        <dbReference type="PROSITE" id="PS51462"/>
    </source>
</evidence>
<dbReference type="GO" id="GO:0008893">
    <property type="term" value="F:guanosine-3',5'-bis(diphosphate) 3'-diphosphatase activity"/>
    <property type="evidence" value="ECO:0007669"/>
    <property type="project" value="TreeGrafter"/>
</dbReference>
<evidence type="ECO:0000313" key="5">
    <source>
        <dbReference type="Proteomes" id="UP000245657"/>
    </source>
</evidence>
<dbReference type="Gene3D" id="3.90.79.10">
    <property type="entry name" value="Nucleoside Triphosphate Pyrophosphohydrolase"/>
    <property type="match status" value="1"/>
</dbReference>
<gene>
    <name evidence="4" type="ORF">DK846_06340</name>
</gene>
<evidence type="ECO:0000256" key="1">
    <source>
        <dbReference type="ARBA" id="ARBA00001936"/>
    </source>
</evidence>
<dbReference type="Pfam" id="PF00293">
    <property type="entry name" value="NUDIX"/>
    <property type="match status" value="1"/>
</dbReference>
<dbReference type="Proteomes" id="UP000245657">
    <property type="component" value="Unassembled WGS sequence"/>
</dbReference>
<protein>
    <submittedName>
        <fullName evidence="4">RNA pyrophosphohydrolase</fullName>
    </submittedName>
</protein>
<evidence type="ECO:0000256" key="2">
    <source>
        <dbReference type="ARBA" id="ARBA00022801"/>
    </source>
</evidence>
<dbReference type="PANTHER" id="PTHR11839:SF22">
    <property type="entry name" value="NUDIX HYDROLASE 26, CHLOROPLASTIC"/>
    <property type="match status" value="1"/>
</dbReference>
<name>A0A2V2NAJ3_9EURY</name>
<dbReference type="GO" id="GO:0034432">
    <property type="term" value="F:bis(5'-adenosyl)-pentaphosphatase activity"/>
    <property type="evidence" value="ECO:0007669"/>
    <property type="project" value="TreeGrafter"/>
</dbReference>
<dbReference type="PANTHER" id="PTHR11839">
    <property type="entry name" value="UDP/ADP-SUGAR PYROPHOSPHATASE"/>
    <property type="match status" value="1"/>
</dbReference>
<dbReference type="RefSeq" id="WP_109968093.1">
    <property type="nucleotide sequence ID" value="NZ_CP176093.1"/>
</dbReference>
<comment type="cofactor">
    <cofactor evidence="1">
        <name>Mn(2+)</name>
        <dbReference type="ChEBI" id="CHEBI:29035"/>
    </cofactor>
</comment>
<feature type="domain" description="Nudix hydrolase" evidence="3">
    <location>
        <begin position="10"/>
        <end position="148"/>
    </location>
</feature>
<dbReference type="InterPro" id="IPR015797">
    <property type="entry name" value="NUDIX_hydrolase-like_dom_sf"/>
</dbReference>
<keyword evidence="5" id="KW-1185">Reference proteome</keyword>
<dbReference type="EMBL" id="QGMY01000006">
    <property type="protein sequence ID" value="PWR72581.1"/>
    <property type="molecule type" value="Genomic_DNA"/>
</dbReference>
<dbReference type="NCBIfam" id="NF001938">
    <property type="entry name" value="PRK00714.1-5"/>
    <property type="match status" value="1"/>
</dbReference>